<organism evidence="5 6">
    <name type="scientific">Schaalia radingae</name>
    <dbReference type="NCBI Taxonomy" id="131110"/>
    <lineage>
        <taxon>Bacteria</taxon>
        <taxon>Bacillati</taxon>
        <taxon>Actinomycetota</taxon>
        <taxon>Actinomycetes</taxon>
        <taxon>Actinomycetales</taxon>
        <taxon>Actinomycetaceae</taxon>
        <taxon>Schaalia</taxon>
    </lineage>
</organism>
<sequence>MESYLPGFEPPPREDFRDPLTVAHVLVDVDLAHLDHPLDYAVPPELDSAVTVGCTVRVALAGTRQRGWVVGRETVPQHRALSPIQSVVSRTPVLNESTLTLARYIAHKHLATTSQVLSLAIPARHARSEKNVLAAHRDCAAPSPISMDTEFLSWYEGDPTAPGRIVWQVVPHDWIRQLATVVAIRSARAPVIVVAATREQVDRIAAQIALIVGTDCVETVGSDDSAAHRFAVHLRALAGELTILVGTRSAVWTPVKDLGAIIVWDDGDDRLTEERSPRASALDVAIARAHLEGVDLLSASLARSVKSHMLVNSSWAVPLTPLRHALREHAPRVRVLDDFDAAREGPSAGNIPTSVQRFIRESAQSGHVLIQVPRRGYVPVIACAQCHRTARCQRCHGPLAMRGDRQIVCQWCQWDASAFTCPHCAAHAVRARQIGSERTAEELARALPGLPLVVSSADHRIDTLRPTDSRIVVATPGAEPTLDGGYEAAVILDADTTAARPELWAYEEAMRRWFGALSRVAPAHPAIVVGLSDPTLGQALVRWDPVRVAADQLAERRSVGFFPFTTIVALDGPAPDVHAIVASLSDAELLGTVPIEQAPTRRAADSAQLSLAMPEHEPDQHIRTLVRTPISHTNTLLDQLTQVRQHRSAHKLAPVRMEVNPPELF</sequence>
<dbReference type="PANTHER" id="PTHR30580">
    <property type="entry name" value="PRIMOSOMAL PROTEIN N"/>
    <property type="match status" value="1"/>
</dbReference>
<keyword evidence="1" id="KW-0547">Nucleotide-binding</keyword>
<feature type="domain" description="Primosomal protein N' 3' DNA-binding" evidence="4">
    <location>
        <begin position="25"/>
        <end position="122"/>
    </location>
</feature>
<dbReference type="InterPro" id="IPR042115">
    <property type="entry name" value="PriA_3primeBD_sf"/>
</dbReference>
<evidence type="ECO:0000313" key="6">
    <source>
        <dbReference type="Proteomes" id="UP000198976"/>
    </source>
</evidence>
<keyword evidence="5" id="KW-0378">Hydrolase</keyword>
<name>A0ABY0V815_9ACTO</name>
<dbReference type="PANTHER" id="PTHR30580:SF0">
    <property type="entry name" value="PRIMOSOMAL PROTEIN N"/>
    <property type="match status" value="1"/>
</dbReference>
<dbReference type="Gene3D" id="3.40.1440.60">
    <property type="entry name" value="PriA, 3(prime) DNA-binding domain"/>
    <property type="match status" value="1"/>
</dbReference>
<dbReference type="GO" id="GO:0004386">
    <property type="term" value="F:helicase activity"/>
    <property type="evidence" value="ECO:0007669"/>
    <property type="project" value="UniProtKB-KW"/>
</dbReference>
<evidence type="ECO:0000256" key="2">
    <source>
        <dbReference type="ARBA" id="ARBA00022840"/>
    </source>
</evidence>
<dbReference type="InterPro" id="IPR027417">
    <property type="entry name" value="P-loop_NTPase"/>
</dbReference>
<dbReference type="EMBL" id="LT629792">
    <property type="protein sequence ID" value="SDT95611.1"/>
    <property type="molecule type" value="Genomic_DNA"/>
</dbReference>
<evidence type="ECO:0000256" key="1">
    <source>
        <dbReference type="ARBA" id="ARBA00022741"/>
    </source>
</evidence>
<dbReference type="RefSeq" id="WP_058236783.1">
    <property type="nucleotide sequence ID" value="NZ_LT629792.1"/>
</dbReference>
<evidence type="ECO:0000256" key="3">
    <source>
        <dbReference type="ARBA" id="ARBA00023125"/>
    </source>
</evidence>
<keyword evidence="5" id="KW-0347">Helicase</keyword>
<dbReference type="InterPro" id="IPR041222">
    <property type="entry name" value="PriA_3primeBD"/>
</dbReference>
<reference evidence="5 6" key="1">
    <citation type="submission" date="2016-10" db="EMBL/GenBank/DDBJ databases">
        <authorList>
            <person name="Varghese N."/>
            <person name="Submissions S."/>
        </authorList>
    </citation>
    <scope>NUCLEOTIDE SEQUENCE [LARGE SCALE GENOMIC DNA]</scope>
    <source>
        <strain evidence="5 6">DSM 9169</strain>
    </source>
</reference>
<gene>
    <name evidence="5" type="ORF">SAMN04489714_1208</name>
</gene>
<dbReference type="Gene3D" id="3.40.50.300">
    <property type="entry name" value="P-loop containing nucleotide triphosphate hydrolases"/>
    <property type="match status" value="1"/>
</dbReference>
<accession>A0ABY0V815</accession>
<proteinExistence type="predicted"/>
<evidence type="ECO:0000259" key="4">
    <source>
        <dbReference type="Pfam" id="PF17764"/>
    </source>
</evidence>
<keyword evidence="6" id="KW-1185">Reference proteome</keyword>
<dbReference type="Pfam" id="PF17764">
    <property type="entry name" value="PriA_3primeBD"/>
    <property type="match status" value="1"/>
</dbReference>
<evidence type="ECO:0000313" key="5">
    <source>
        <dbReference type="EMBL" id="SDT95611.1"/>
    </source>
</evidence>
<dbReference type="Proteomes" id="UP000198976">
    <property type="component" value="Chromosome I"/>
</dbReference>
<keyword evidence="3" id="KW-0238">DNA-binding</keyword>
<protein>
    <submittedName>
        <fullName evidence="5">Replication restart DNA helicase PriA</fullName>
    </submittedName>
</protein>
<keyword evidence="2" id="KW-0067">ATP-binding</keyword>
<dbReference type="SUPFAM" id="SSF52540">
    <property type="entry name" value="P-loop containing nucleoside triphosphate hydrolases"/>
    <property type="match status" value="1"/>
</dbReference>